<reference evidence="1" key="2">
    <citation type="submission" date="2020-09" db="EMBL/GenBank/DDBJ databases">
        <authorList>
            <person name="Sun Q."/>
            <person name="Ohkuma M."/>
        </authorList>
    </citation>
    <scope>NUCLEOTIDE SEQUENCE</scope>
    <source>
        <strain evidence="1">JCM 3091</strain>
    </source>
</reference>
<keyword evidence="2" id="KW-1185">Reference proteome</keyword>
<comment type="caution">
    <text evidence="1">The sequence shown here is derived from an EMBL/GenBank/DDBJ whole genome shotgun (WGS) entry which is preliminary data.</text>
</comment>
<name>A0A8J3BUF3_9ACTN</name>
<evidence type="ECO:0000313" key="2">
    <source>
        <dbReference type="Proteomes" id="UP000662200"/>
    </source>
</evidence>
<dbReference type="EMBL" id="BMQC01000028">
    <property type="protein sequence ID" value="GGK43806.1"/>
    <property type="molecule type" value="Genomic_DNA"/>
</dbReference>
<proteinExistence type="predicted"/>
<organism evidence="1 2">
    <name type="scientific">Pilimelia terevasa</name>
    <dbReference type="NCBI Taxonomy" id="53372"/>
    <lineage>
        <taxon>Bacteria</taxon>
        <taxon>Bacillati</taxon>
        <taxon>Actinomycetota</taxon>
        <taxon>Actinomycetes</taxon>
        <taxon>Micromonosporales</taxon>
        <taxon>Micromonosporaceae</taxon>
        <taxon>Pilimelia</taxon>
    </lineage>
</organism>
<dbReference type="Proteomes" id="UP000662200">
    <property type="component" value="Unassembled WGS sequence"/>
</dbReference>
<reference evidence="1" key="1">
    <citation type="journal article" date="2014" name="Int. J. Syst. Evol. Microbiol.">
        <title>Complete genome sequence of Corynebacterium casei LMG S-19264T (=DSM 44701T), isolated from a smear-ripened cheese.</title>
        <authorList>
            <consortium name="US DOE Joint Genome Institute (JGI-PGF)"/>
            <person name="Walter F."/>
            <person name="Albersmeier A."/>
            <person name="Kalinowski J."/>
            <person name="Ruckert C."/>
        </authorList>
    </citation>
    <scope>NUCLEOTIDE SEQUENCE</scope>
    <source>
        <strain evidence="1">JCM 3091</strain>
    </source>
</reference>
<gene>
    <name evidence="1" type="ORF">GCM10010124_40790</name>
</gene>
<dbReference type="AlphaFoldDB" id="A0A8J3BUF3"/>
<sequence>MAALTTRSSSRAAINRLMMYVITGSLSLPGPVPRPPAAAAGGSYLGRLARITRDPGQRTSVVRRATGYFLATPRLR</sequence>
<evidence type="ECO:0000313" key="1">
    <source>
        <dbReference type="EMBL" id="GGK43806.1"/>
    </source>
</evidence>
<protein>
    <submittedName>
        <fullName evidence="1">Uncharacterized protein</fullName>
    </submittedName>
</protein>
<accession>A0A8J3BUF3</accession>